<dbReference type="NCBIfam" id="TIGR01398">
    <property type="entry name" value="FlhA"/>
    <property type="match status" value="1"/>
</dbReference>
<feature type="transmembrane region" description="Helical" evidence="7">
    <location>
        <begin position="245"/>
        <end position="267"/>
    </location>
</feature>
<reference evidence="8" key="1">
    <citation type="submission" date="2022-11" db="EMBL/GenBank/DDBJ databases">
        <title>Candidatus Alkanophaga archaea from heated hydrothermal vent sediment oxidize petroleum alkanes.</title>
        <authorList>
            <person name="Zehnle H."/>
            <person name="Laso-Perez R."/>
            <person name="Lipp J."/>
            <person name="Teske A."/>
            <person name="Wegener G."/>
        </authorList>
    </citation>
    <scope>NUCLEOTIDE SEQUENCE</scope>
    <source>
        <strain evidence="8">MCA70</strain>
    </source>
</reference>
<dbReference type="EMBL" id="JAPHEG010000005">
    <property type="protein sequence ID" value="MDF2953992.1"/>
    <property type="molecule type" value="Genomic_DNA"/>
</dbReference>
<dbReference type="Gene3D" id="3.40.50.12790">
    <property type="entry name" value="FHIPEP family, domain 4"/>
    <property type="match status" value="1"/>
</dbReference>
<accession>A0AAE3P123</accession>
<comment type="caution">
    <text evidence="8">The sequence shown here is derived from an EMBL/GenBank/DDBJ whole genome shotgun (WGS) entry which is preliminary data.</text>
</comment>
<dbReference type="AlphaFoldDB" id="A0AAE3P123"/>
<keyword evidence="4 7" id="KW-0812">Transmembrane</keyword>
<dbReference type="InterPro" id="IPR025505">
    <property type="entry name" value="FHIPEP_CS"/>
</dbReference>
<organism evidence="8 9">
    <name type="scientific">Candidatus Thermodesulfobacterium syntrophicum</name>
    <dbReference type="NCBI Taxonomy" id="3060442"/>
    <lineage>
        <taxon>Bacteria</taxon>
        <taxon>Pseudomonadati</taxon>
        <taxon>Thermodesulfobacteriota</taxon>
        <taxon>Thermodesulfobacteria</taxon>
        <taxon>Thermodesulfobacteriales</taxon>
        <taxon>Thermodesulfobacteriaceae</taxon>
        <taxon>Thermodesulfobacterium</taxon>
    </lineage>
</organism>
<evidence type="ECO:0000256" key="6">
    <source>
        <dbReference type="ARBA" id="ARBA00023136"/>
    </source>
</evidence>
<dbReference type="Pfam" id="PF00771">
    <property type="entry name" value="FHIPEP"/>
    <property type="match status" value="1"/>
</dbReference>
<feature type="transmembrane region" description="Helical" evidence="7">
    <location>
        <begin position="204"/>
        <end position="225"/>
    </location>
</feature>
<comment type="function">
    <text evidence="7">Required for formation of the rod structure of the flagellar apparatus. Together with FliI and FliH, may constitute the export apparatus of flagellin.</text>
</comment>
<proteinExistence type="inferred from homology"/>
<evidence type="ECO:0000313" key="8">
    <source>
        <dbReference type="EMBL" id="MDF2953992.1"/>
    </source>
</evidence>
<dbReference type="InterPro" id="IPR042194">
    <property type="entry name" value="FHIPEP_1"/>
</dbReference>
<dbReference type="GO" id="GO:0044780">
    <property type="term" value="P:bacterial-type flagellum assembly"/>
    <property type="evidence" value="ECO:0007669"/>
    <property type="project" value="InterPro"/>
</dbReference>
<evidence type="ECO:0000313" key="9">
    <source>
        <dbReference type="Proteomes" id="UP001144110"/>
    </source>
</evidence>
<keyword evidence="7" id="KW-1005">Bacterial flagellum biogenesis</keyword>
<dbReference type="InterPro" id="IPR001712">
    <property type="entry name" value="T3SS_FHIPEP"/>
</dbReference>
<dbReference type="PANTHER" id="PTHR30161">
    <property type="entry name" value="FLAGELLAR EXPORT PROTEIN, MEMBRANE FLHA SUBUNIT-RELATED"/>
    <property type="match status" value="1"/>
</dbReference>
<keyword evidence="8" id="KW-0282">Flagellum</keyword>
<dbReference type="GO" id="GO:0009306">
    <property type="term" value="P:protein secretion"/>
    <property type="evidence" value="ECO:0007669"/>
    <property type="project" value="InterPro"/>
</dbReference>
<dbReference type="Gene3D" id="3.40.30.60">
    <property type="entry name" value="FHIPEP family, domain 1"/>
    <property type="match status" value="1"/>
</dbReference>
<keyword evidence="7" id="KW-1006">Bacterial flagellum protein export</keyword>
<feature type="transmembrane region" description="Helical" evidence="7">
    <location>
        <begin position="279"/>
        <end position="299"/>
    </location>
</feature>
<keyword evidence="7" id="KW-0653">Protein transport</keyword>
<dbReference type="GO" id="GO:0005886">
    <property type="term" value="C:plasma membrane"/>
    <property type="evidence" value="ECO:0007669"/>
    <property type="project" value="UniProtKB-SubCell"/>
</dbReference>
<dbReference type="PANTHER" id="PTHR30161:SF1">
    <property type="entry name" value="FLAGELLAR BIOSYNTHESIS PROTEIN FLHA-RELATED"/>
    <property type="match status" value="1"/>
</dbReference>
<dbReference type="Proteomes" id="UP001144110">
    <property type="component" value="Unassembled WGS sequence"/>
</dbReference>
<comment type="subcellular location">
    <subcellularLocation>
        <location evidence="1 7">Cell membrane</location>
        <topology evidence="1 7">Multi-pass membrane protein</topology>
    </subcellularLocation>
</comment>
<comment type="similarity">
    <text evidence="2 7">Belongs to the FHIPEP (flagella/HR/invasion proteins export pore) family.</text>
</comment>
<keyword evidence="6 7" id="KW-0472">Membrane</keyword>
<feature type="transmembrane region" description="Helical" evidence="7">
    <location>
        <begin position="111"/>
        <end position="134"/>
    </location>
</feature>
<evidence type="ECO:0000256" key="4">
    <source>
        <dbReference type="ARBA" id="ARBA00022692"/>
    </source>
</evidence>
<evidence type="ECO:0000256" key="1">
    <source>
        <dbReference type="ARBA" id="ARBA00004651"/>
    </source>
</evidence>
<sequence length="689" mass="75828">MERDLTLKNFFDFYNIAAIIGIVILLSIILFPLPPYLIDLALALNFSVSVLVLIMTMQVNKPLDFTGFPALLLITTLYRLSMNIATTRVILLKGHEGTQAAGHIIKSFGEFVVGGNYVVGFVVFLILVLINFIVITRGAQRIAEVAARFTLDAMPGKQMAIDADLNAGLIDESEAKRRREEIAKEADFYGAMDGASKFIRGEAIAGLIITCINIIGGILIGTLQRGLDLATSAQTYTILTIGDGLVSQIPALIVSTSAGILVSRAAAEAGMGRDIATQFSTHPEVIMLAGGVVFVISLIPGLPFLPFFLLSLFLLTLGYLSYSAQKTKEKAVVQEEKAPPPPPEIEEIKPVELLAIELGYGLIYLADEAKGGDLLARIKNLRQHLAQELGIMVPPVHVRDNLTLKPGEYSILIKGVEVAKGELMPNYLMALPSTPDLTPPKGAIPTKEPTFGMEAYFIPEELKEEAEMSGFTVVTLSTVITTHLAEIIKKYADELLTKQEVQRIIDTLSKYYPKIVEECLNNVNLTVIQKVLQNLIREGVPLRDLITIFETISDYGVSIKDPEVLTEYVRQKLSRFIVKSVLKDHTLPVILIGDDIEEMIKKNLQRTEHGTFLMIDPKIGSKIVTALTQAVERASQKNIIPAVLCSPAIRRHLRKLVERSLAHIPVISQAEIPMDIQIEILEVVRLVRE</sequence>
<dbReference type="InterPro" id="IPR042193">
    <property type="entry name" value="FHIPEP_3"/>
</dbReference>
<feature type="transmembrane region" description="Helical" evidence="7">
    <location>
        <begin position="37"/>
        <end position="56"/>
    </location>
</feature>
<evidence type="ECO:0000256" key="3">
    <source>
        <dbReference type="ARBA" id="ARBA00022475"/>
    </source>
</evidence>
<dbReference type="PRINTS" id="PR00949">
    <property type="entry name" value="TYPE3IMAPROT"/>
</dbReference>
<keyword evidence="8" id="KW-0969">Cilium</keyword>
<keyword evidence="8" id="KW-0966">Cell projection</keyword>
<evidence type="ECO:0000256" key="2">
    <source>
        <dbReference type="ARBA" id="ARBA00008835"/>
    </source>
</evidence>
<feature type="transmembrane region" description="Helical" evidence="7">
    <location>
        <begin position="68"/>
        <end position="91"/>
    </location>
</feature>
<dbReference type="Gene3D" id="1.10.8.540">
    <property type="entry name" value="FHIPEP family, domain 3"/>
    <property type="match status" value="1"/>
</dbReference>
<dbReference type="PROSITE" id="PS00994">
    <property type="entry name" value="FHIPEP"/>
    <property type="match status" value="1"/>
</dbReference>
<name>A0AAE3P123_9BACT</name>
<evidence type="ECO:0000256" key="7">
    <source>
        <dbReference type="RuleBase" id="RU364093"/>
    </source>
</evidence>
<dbReference type="InterPro" id="IPR042196">
    <property type="entry name" value="FHIPEP_4"/>
</dbReference>
<keyword evidence="5 7" id="KW-1133">Transmembrane helix</keyword>
<keyword evidence="7" id="KW-0813">Transport</keyword>
<dbReference type="InterPro" id="IPR006301">
    <property type="entry name" value="FlhA"/>
</dbReference>
<gene>
    <name evidence="7" type="primary">flhA</name>
    <name evidence="8" type="ORF">OD816_001237</name>
</gene>
<protein>
    <recommendedName>
        <fullName evidence="7">Flagellar biosynthesis protein FlhA</fullName>
    </recommendedName>
</protein>
<keyword evidence="3 7" id="KW-1003">Cell membrane</keyword>
<dbReference type="PIRSF" id="PIRSF005419">
    <property type="entry name" value="FlhA"/>
    <property type="match status" value="1"/>
</dbReference>
<evidence type="ECO:0000256" key="5">
    <source>
        <dbReference type="ARBA" id="ARBA00022989"/>
    </source>
</evidence>
<feature type="transmembrane region" description="Helical" evidence="7">
    <location>
        <begin position="12"/>
        <end position="31"/>
    </location>
</feature>